<dbReference type="SMART" id="SM00320">
    <property type="entry name" value="WD40"/>
    <property type="match status" value="5"/>
</dbReference>
<gene>
    <name evidence="9" type="ORF">KFE25_009255</name>
</gene>
<feature type="repeat" description="WD" evidence="8">
    <location>
        <begin position="8"/>
        <end position="40"/>
    </location>
</feature>
<dbReference type="PRINTS" id="PR00320">
    <property type="entry name" value="GPROTEINBRPT"/>
</dbReference>
<keyword evidence="6" id="KW-0653">Protein transport</keyword>
<evidence type="ECO:0000256" key="6">
    <source>
        <dbReference type="ARBA" id="ARBA00022927"/>
    </source>
</evidence>
<comment type="caution">
    <text evidence="9">The sequence shown here is derived from an EMBL/GenBank/DDBJ whole genome shotgun (WGS) entry which is preliminary data.</text>
</comment>
<evidence type="ECO:0000256" key="5">
    <source>
        <dbReference type="ARBA" id="ARBA00022737"/>
    </source>
</evidence>
<dbReference type="GO" id="GO:0015031">
    <property type="term" value="P:protein transport"/>
    <property type="evidence" value="ECO:0007669"/>
    <property type="project" value="UniProtKB-KW"/>
</dbReference>
<organism evidence="9 10">
    <name type="scientific">Diacronema lutheri</name>
    <name type="common">Unicellular marine alga</name>
    <name type="synonym">Monochrysis lutheri</name>
    <dbReference type="NCBI Taxonomy" id="2081491"/>
    <lineage>
        <taxon>Eukaryota</taxon>
        <taxon>Haptista</taxon>
        <taxon>Haptophyta</taxon>
        <taxon>Pavlovophyceae</taxon>
        <taxon>Pavlovales</taxon>
        <taxon>Pavlovaceae</taxon>
        <taxon>Diacronema</taxon>
    </lineage>
</organism>
<keyword evidence="3" id="KW-0813">Transport</keyword>
<dbReference type="GO" id="GO:0005198">
    <property type="term" value="F:structural molecule activity"/>
    <property type="evidence" value="ECO:0007669"/>
    <property type="project" value="InterPro"/>
</dbReference>
<dbReference type="OrthoDB" id="5566198at2759"/>
<evidence type="ECO:0000313" key="10">
    <source>
        <dbReference type="Proteomes" id="UP000751190"/>
    </source>
</evidence>
<evidence type="ECO:0000256" key="4">
    <source>
        <dbReference type="ARBA" id="ARBA00022574"/>
    </source>
</evidence>
<protein>
    <submittedName>
        <fullName evidence="9">Uncharacterized protein</fullName>
    </submittedName>
</protein>
<name>A0A8J5XUI0_DIALT</name>
<dbReference type="GO" id="GO:0035859">
    <property type="term" value="C:Seh1-associated complex"/>
    <property type="evidence" value="ECO:0007669"/>
    <property type="project" value="TreeGrafter"/>
</dbReference>
<evidence type="ECO:0000256" key="1">
    <source>
        <dbReference type="ARBA" id="ARBA00004259"/>
    </source>
</evidence>
<comment type="subcellular location">
    <subcellularLocation>
        <location evidence="1">Nucleus envelope</location>
    </subcellularLocation>
</comment>
<evidence type="ECO:0000256" key="7">
    <source>
        <dbReference type="ARBA" id="ARBA00023242"/>
    </source>
</evidence>
<evidence type="ECO:0000256" key="2">
    <source>
        <dbReference type="ARBA" id="ARBA00010102"/>
    </source>
</evidence>
<dbReference type="OMA" id="NAPTRRW"/>
<evidence type="ECO:0000256" key="8">
    <source>
        <dbReference type="PROSITE-ProRule" id="PRU00221"/>
    </source>
</evidence>
<accession>A0A8J5XUI0</accession>
<dbReference type="EMBL" id="JAGTXO010000001">
    <property type="protein sequence ID" value="KAG8470834.1"/>
    <property type="molecule type" value="Genomic_DNA"/>
</dbReference>
<feature type="repeat" description="WD" evidence="8">
    <location>
        <begin position="253"/>
        <end position="285"/>
    </location>
</feature>
<dbReference type="GO" id="GO:0034198">
    <property type="term" value="P:cellular response to amino acid starvation"/>
    <property type="evidence" value="ECO:0007669"/>
    <property type="project" value="TreeGrafter"/>
</dbReference>
<dbReference type="InterPro" id="IPR037363">
    <property type="entry name" value="Sec13/Seh1_fam"/>
</dbReference>
<dbReference type="InterPro" id="IPR001680">
    <property type="entry name" value="WD40_rpt"/>
</dbReference>
<keyword evidence="10" id="KW-1185">Reference proteome</keyword>
<evidence type="ECO:0000313" key="9">
    <source>
        <dbReference type="EMBL" id="KAG8470834.1"/>
    </source>
</evidence>
<dbReference type="PROSITE" id="PS50082">
    <property type="entry name" value="WD_REPEATS_2"/>
    <property type="match status" value="3"/>
</dbReference>
<evidence type="ECO:0000256" key="3">
    <source>
        <dbReference type="ARBA" id="ARBA00022448"/>
    </source>
</evidence>
<dbReference type="InterPro" id="IPR015943">
    <property type="entry name" value="WD40/YVTN_repeat-like_dom_sf"/>
</dbReference>
<dbReference type="PROSITE" id="PS50294">
    <property type="entry name" value="WD_REPEATS_REGION"/>
    <property type="match status" value="1"/>
</dbReference>
<dbReference type="InterPro" id="IPR036322">
    <property type="entry name" value="WD40_repeat_dom_sf"/>
</dbReference>
<dbReference type="InterPro" id="IPR020472">
    <property type="entry name" value="WD40_PAC1"/>
</dbReference>
<keyword evidence="7" id="KW-0539">Nucleus</keyword>
<dbReference type="GO" id="GO:1904263">
    <property type="term" value="P:positive regulation of TORC1 signaling"/>
    <property type="evidence" value="ECO:0007669"/>
    <property type="project" value="TreeGrafter"/>
</dbReference>
<dbReference type="SUPFAM" id="SSF50978">
    <property type="entry name" value="WD40 repeat-like"/>
    <property type="match status" value="1"/>
</dbReference>
<comment type="similarity">
    <text evidence="2">Belongs to the WD repeat SEC13 family.</text>
</comment>
<dbReference type="PANTHER" id="PTHR11024">
    <property type="entry name" value="NUCLEAR PORE COMPLEX PROTEIN SEC13 / SEH1 FAMILY MEMBER"/>
    <property type="match status" value="1"/>
</dbReference>
<keyword evidence="5" id="KW-0677">Repeat</keyword>
<dbReference type="Gene3D" id="2.130.10.10">
    <property type="entry name" value="YVTN repeat-like/Quinoprotein amine dehydrogenase"/>
    <property type="match status" value="1"/>
</dbReference>
<sequence length="308" mass="33455">MRRIDRVPTEHADVIHDVAYDFYGERMATCSSDLTIRVWERSRCVASWKAHDGSIWRVAWAHPEFGQVLASCSFDRAVHIWEEPPGGARGGAWPRKAVLGDAKESVTSIAFAPRHLGLRLGALSADGKLRVYEAHDVMQLGEWSGVDEIDVPGARCFAWGQHTSGPAYLIVGFTNGTASVSSNDGGRKWAEVAKLSDARDAIQAVAWAPHIGRTMQLVATGGRDGTVHVYTLRPPAAGVNASAPWEAKLAARLLDHRDAVWRVEWNATGSLLASSGDDGTVRVWQPDATGQWRCVSTVKSDGATMDFA</sequence>
<keyword evidence="4 8" id="KW-0853">WD repeat</keyword>
<feature type="repeat" description="WD" evidence="8">
    <location>
        <begin position="48"/>
        <end position="82"/>
    </location>
</feature>
<dbReference type="AlphaFoldDB" id="A0A8J5XUI0"/>
<dbReference type="Proteomes" id="UP000751190">
    <property type="component" value="Unassembled WGS sequence"/>
</dbReference>
<reference evidence="9" key="1">
    <citation type="submission" date="2021-05" db="EMBL/GenBank/DDBJ databases">
        <title>The genome of the haptophyte Pavlova lutheri (Diacronema luteri, Pavlovales) - a model for lipid biosynthesis in eukaryotic algae.</title>
        <authorList>
            <person name="Hulatt C.J."/>
            <person name="Posewitz M.C."/>
        </authorList>
    </citation>
    <scope>NUCLEOTIDE SEQUENCE</scope>
    <source>
        <strain evidence="9">NIVA-4/92</strain>
    </source>
</reference>
<dbReference type="PANTHER" id="PTHR11024:SF3">
    <property type="entry name" value="NUCLEOPORIN SEH1"/>
    <property type="match status" value="1"/>
</dbReference>
<dbReference type="Pfam" id="PF00400">
    <property type="entry name" value="WD40"/>
    <property type="match status" value="3"/>
</dbReference>
<dbReference type="GO" id="GO:0031080">
    <property type="term" value="C:nuclear pore outer ring"/>
    <property type="evidence" value="ECO:0007669"/>
    <property type="project" value="TreeGrafter"/>
</dbReference>
<proteinExistence type="inferred from homology"/>